<dbReference type="CDD" id="cd00438">
    <property type="entry name" value="cupin_RmlC"/>
    <property type="match status" value="1"/>
</dbReference>
<accession>A0A9X1TYF8</accession>
<feature type="region of interest" description="Disordered" evidence="6">
    <location>
        <begin position="426"/>
        <end position="461"/>
    </location>
</feature>
<dbReference type="GO" id="GO:0008831">
    <property type="term" value="F:dTDP-4-dehydrorhamnose reductase activity"/>
    <property type="evidence" value="ECO:0007669"/>
    <property type="project" value="UniProtKB-EC"/>
</dbReference>
<keyword evidence="5" id="KW-0560">Oxidoreductase</keyword>
<evidence type="ECO:0000256" key="1">
    <source>
        <dbReference type="ARBA" id="ARBA00010154"/>
    </source>
</evidence>
<dbReference type="InterPro" id="IPR000888">
    <property type="entry name" value="RmlC-like"/>
</dbReference>
<dbReference type="InterPro" id="IPR011051">
    <property type="entry name" value="RmlC_Cupin_sf"/>
</dbReference>
<dbReference type="Gene3D" id="2.60.120.10">
    <property type="entry name" value="Jelly Rolls"/>
    <property type="match status" value="1"/>
</dbReference>
<comment type="similarity">
    <text evidence="2 5">Belongs to the dTDP-4-dehydrorhamnose reductase family.</text>
</comment>
<dbReference type="AlphaFoldDB" id="A0A9X1TYF8"/>
<proteinExistence type="inferred from homology"/>
<evidence type="ECO:0000259" key="7">
    <source>
        <dbReference type="Pfam" id="PF04321"/>
    </source>
</evidence>
<gene>
    <name evidence="8" type="ORF">L1O03_01130</name>
</gene>
<evidence type="ECO:0000256" key="3">
    <source>
        <dbReference type="PIRSR" id="PIRSR600888-1"/>
    </source>
</evidence>
<organism evidence="8 9">
    <name type="scientific">Corynebacterium uropygiale</name>
    <dbReference type="NCBI Taxonomy" id="1775911"/>
    <lineage>
        <taxon>Bacteria</taxon>
        <taxon>Bacillati</taxon>
        <taxon>Actinomycetota</taxon>
        <taxon>Actinomycetes</taxon>
        <taxon>Mycobacteriales</taxon>
        <taxon>Corynebacteriaceae</taxon>
        <taxon>Corynebacterium</taxon>
    </lineage>
</organism>
<dbReference type="SUPFAM" id="SSF51182">
    <property type="entry name" value="RmlC-like cupins"/>
    <property type="match status" value="1"/>
</dbReference>
<dbReference type="Proteomes" id="UP001139336">
    <property type="component" value="Unassembled WGS sequence"/>
</dbReference>
<dbReference type="Gene3D" id="3.90.25.10">
    <property type="entry name" value="UDP-galactose 4-epimerase, domain 1"/>
    <property type="match status" value="1"/>
</dbReference>
<feature type="compositionally biased region" description="Basic and acidic residues" evidence="6">
    <location>
        <begin position="435"/>
        <end position="445"/>
    </location>
</feature>
<comment type="pathway">
    <text evidence="5">Carbohydrate biosynthesis; dTDP-L-rhamnose biosynthesis.</text>
</comment>
<reference evidence="8" key="1">
    <citation type="submission" date="2022-01" db="EMBL/GenBank/DDBJ databases">
        <title>Corynebacterium sp. nov isolated from isolated from the feces of the greater white-fronted geese (Anser albifrons) at Poyang Lake, PR China.</title>
        <authorList>
            <person name="Liu Q."/>
        </authorList>
    </citation>
    <scope>NUCLEOTIDE SEQUENCE</scope>
    <source>
        <strain evidence="8">JCM 32435</strain>
    </source>
</reference>
<protein>
    <recommendedName>
        <fullName evidence="5">dTDP-4-dehydrorhamnose reductase</fullName>
        <ecNumber evidence="5">1.1.1.133</ecNumber>
    </recommendedName>
</protein>
<dbReference type="Gene3D" id="3.40.50.720">
    <property type="entry name" value="NAD(P)-binding Rossmann-like Domain"/>
    <property type="match status" value="1"/>
</dbReference>
<evidence type="ECO:0000256" key="2">
    <source>
        <dbReference type="ARBA" id="ARBA00010944"/>
    </source>
</evidence>
<dbReference type="InterPro" id="IPR005913">
    <property type="entry name" value="dTDP_dehydrorham_reduct"/>
</dbReference>
<dbReference type="GO" id="GO:0008830">
    <property type="term" value="F:dTDP-4-dehydrorhamnose 3,5-epimerase activity"/>
    <property type="evidence" value="ECO:0007669"/>
    <property type="project" value="InterPro"/>
</dbReference>
<comment type="caution">
    <text evidence="8">The sequence shown here is derived from an EMBL/GenBank/DDBJ whole genome shotgun (WGS) entry which is preliminary data.</text>
</comment>
<dbReference type="Pfam" id="PF04321">
    <property type="entry name" value="RmlD_sub_bind"/>
    <property type="match status" value="1"/>
</dbReference>
<dbReference type="SUPFAM" id="SSF51735">
    <property type="entry name" value="NAD(P)-binding Rossmann-fold domains"/>
    <property type="match status" value="1"/>
</dbReference>
<evidence type="ECO:0000313" key="8">
    <source>
        <dbReference type="EMBL" id="MCF4005781.1"/>
    </source>
</evidence>
<evidence type="ECO:0000256" key="4">
    <source>
        <dbReference type="PIRSR" id="PIRSR600888-3"/>
    </source>
</evidence>
<sequence length="491" mass="53802">MISTTAIEGLLFCELAVHGDERGWFKENWQREKMVDAGLPDFRPVQNNISFNAERGVTRGLHAEPWDKFISVGHGRVFGAWCDLRRDSPTFGEVVTHEIGPDTAVFVPRGVANGFQTLDDNTVYSYLVTAHWSPSVHYLAVNLGDPTLNIPWPIPLSEAIVSDKDRYHPLLSEVTPAAPRRILVIGSTGQLARALRAYAAEHDMADEFEFTTHRPPKGASDPARLLDLEELARDPQADGDLDWSSYRAIINAAAYTQVDAAETPEGRKKAWALNAVLPGRLADIAAAHGIPLVHVSTDYVFDGSAPTWQESDLPAPLNVYGQSKAAGEQAVLRSPGALVVRTSWVIGEGPNFVRTMMDLAGRDINPSVVEDQVGRPTLARDLADGIMHLLASGAPGGIYHLSNTGPALSFAELAREVFRRCGADPERVQPVSTAEYEHSRRESAQRTRNAPPVMAPRPSSSTFSLEKIIATGWTPRDWREALDDILPEEES</sequence>
<keyword evidence="5" id="KW-0521">NADP</keyword>
<feature type="domain" description="RmlD-like substrate binding" evidence="7">
    <location>
        <begin position="181"/>
        <end position="488"/>
    </location>
</feature>
<evidence type="ECO:0000256" key="6">
    <source>
        <dbReference type="SAM" id="MobiDB-lite"/>
    </source>
</evidence>
<evidence type="ECO:0000313" key="9">
    <source>
        <dbReference type="Proteomes" id="UP001139336"/>
    </source>
</evidence>
<dbReference type="EC" id="1.1.1.133" evidence="5"/>
<feature type="active site" description="Proton donor" evidence="3">
    <location>
        <position position="126"/>
    </location>
</feature>
<dbReference type="PANTHER" id="PTHR10491:SF4">
    <property type="entry name" value="METHIONINE ADENOSYLTRANSFERASE 2 SUBUNIT BETA"/>
    <property type="match status" value="1"/>
</dbReference>
<name>A0A9X1TYF8_9CORY</name>
<dbReference type="InterPro" id="IPR036291">
    <property type="entry name" value="NAD(P)-bd_dom_sf"/>
</dbReference>
<comment type="function">
    <text evidence="5">Catalyzes the reduction of dTDP-6-deoxy-L-lyxo-4-hexulose to yield dTDP-L-rhamnose.</text>
</comment>
<dbReference type="InterPro" id="IPR029903">
    <property type="entry name" value="RmlD-like-bd"/>
</dbReference>
<keyword evidence="9" id="KW-1185">Reference proteome</keyword>
<dbReference type="CDD" id="cd05254">
    <property type="entry name" value="dTDP_HR_like_SDR_e"/>
    <property type="match status" value="1"/>
</dbReference>
<dbReference type="Pfam" id="PF00908">
    <property type="entry name" value="dTDP_sugar_isom"/>
    <property type="match status" value="1"/>
</dbReference>
<feature type="site" description="Participates in a stacking interaction with the thymidine ring of dTDP-4-oxo-6-deoxyglucose" evidence="4">
    <location>
        <position position="132"/>
    </location>
</feature>
<feature type="active site" description="Proton acceptor" evidence="3">
    <location>
        <position position="62"/>
    </location>
</feature>
<dbReference type="EMBL" id="JAKGSI010000001">
    <property type="protein sequence ID" value="MCF4005781.1"/>
    <property type="molecule type" value="Genomic_DNA"/>
</dbReference>
<dbReference type="InterPro" id="IPR014710">
    <property type="entry name" value="RmlC-like_jellyroll"/>
</dbReference>
<dbReference type="PANTHER" id="PTHR10491">
    <property type="entry name" value="DTDP-4-DEHYDRORHAMNOSE REDUCTASE"/>
    <property type="match status" value="1"/>
</dbReference>
<comment type="similarity">
    <text evidence="1">Belongs to the dTDP-4-dehydrorhamnose 3,5-epimerase family.</text>
</comment>
<evidence type="ECO:0000256" key="5">
    <source>
        <dbReference type="RuleBase" id="RU364082"/>
    </source>
</evidence>
<dbReference type="RefSeq" id="WP_236117583.1">
    <property type="nucleotide sequence ID" value="NZ_JAKGSI010000001.1"/>
</dbReference>